<dbReference type="Proteomes" id="UP000053557">
    <property type="component" value="Unassembled WGS sequence"/>
</dbReference>
<organism evidence="1 2">
    <name type="scientific">Ferroacidibacillus organovorans</name>
    <dbReference type="NCBI Taxonomy" id="1765683"/>
    <lineage>
        <taxon>Bacteria</taxon>
        <taxon>Bacillati</taxon>
        <taxon>Bacillota</taxon>
        <taxon>Bacilli</taxon>
        <taxon>Bacillales</taxon>
        <taxon>Alicyclobacillaceae</taxon>
        <taxon>Ferroacidibacillus</taxon>
    </lineage>
</organism>
<dbReference type="EMBL" id="LPVJ01000001">
    <property type="protein sequence ID" value="KUO97398.1"/>
    <property type="molecule type" value="Genomic_DNA"/>
</dbReference>
<protein>
    <recommendedName>
        <fullName evidence="3">Sporulation protein YqfC</fullName>
    </recommendedName>
</protein>
<evidence type="ECO:0000313" key="1">
    <source>
        <dbReference type="EMBL" id="KUO97398.1"/>
    </source>
</evidence>
<name>A0A117SYR8_9BACL</name>
<dbReference type="RefSeq" id="WP_067710919.1">
    <property type="nucleotide sequence ID" value="NZ_LPVJ01000001.1"/>
</dbReference>
<sequence>MRRTWRERTERFAGDVLQIPKDTLARLPRVTLIKDLQVVVENYTGIRSYGSQEICIAFADQDLILQGEGMELRSIYPEEIVIEGRILAMAWRN</sequence>
<evidence type="ECO:0000313" key="2">
    <source>
        <dbReference type="Proteomes" id="UP000053557"/>
    </source>
</evidence>
<evidence type="ECO:0008006" key="3">
    <source>
        <dbReference type="Google" id="ProtNLM"/>
    </source>
</evidence>
<accession>A0A117SYR8</accession>
<dbReference type="InterPro" id="IPR022476">
    <property type="entry name" value="Spore_YabP/YqfC"/>
</dbReference>
<dbReference type="AlphaFoldDB" id="A0A117SYR8"/>
<gene>
    <name evidence="1" type="ORF">ATW55_05905</name>
</gene>
<reference evidence="1 2" key="1">
    <citation type="submission" date="2015-12" db="EMBL/GenBank/DDBJ databases">
        <title>Draft genome sequence of Acidibacillus ferrooxidans ITV001, isolated from a chalcopyrite acid mine drainage site in Brazil.</title>
        <authorList>
            <person name="Dall'Agnol H."/>
            <person name="Nancucheo I."/>
            <person name="Johnson B."/>
            <person name="Oliveira R."/>
            <person name="Leite L."/>
            <person name="Pylro V."/>
            <person name="Nunes G.L."/>
            <person name="Tzotzos G."/>
            <person name="Fernandes G.R."/>
            <person name="Dutra J."/>
            <person name="Orellana S.C."/>
            <person name="Oliveira G."/>
        </authorList>
    </citation>
    <scope>NUCLEOTIDE SEQUENCE [LARGE SCALE GENOMIC DNA]</scope>
    <source>
        <strain evidence="2">ITV01</strain>
    </source>
</reference>
<dbReference type="OrthoDB" id="2989236at2"/>
<comment type="caution">
    <text evidence="1">The sequence shown here is derived from an EMBL/GenBank/DDBJ whole genome shotgun (WGS) entry which is preliminary data.</text>
</comment>
<dbReference type="Pfam" id="PF07873">
    <property type="entry name" value="YabP"/>
    <property type="match status" value="1"/>
</dbReference>
<proteinExistence type="predicted"/>
<keyword evidence="2" id="KW-1185">Reference proteome</keyword>